<protein>
    <submittedName>
        <fullName evidence="1">Uncharacterized protein</fullName>
    </submittedName>
</protein>
<gene>
    <name evidence="1" type="ORF">SDC9_208128</name>
</gene>
<evidence type="ECO:0000313" key="1">
    <source>
        <dbReference type="EMBL" id="MPN60400.1"/>
    </source>
</evidence>
<name>A0A645JBE3_9ZZZZ</name>
<dbReference type="AlphaFoldDB" id="A0A645JBE3"/>
<comment type="caution">
    <text evidence="1">The sequence shown here is derived from an EMBL/GenBank/DDBJ whole genome shotgun (WGS) entry which is preliminary data.</text>
</comment>
<sequence>MEVCPLHTGGSGRLTALQSLRDSVAREIPDDDSQRAALRR</sequence>
<proteinExistence type="predicted"/>
<organism evidence="1">
    <name type="scientific">bioreactor metagenome</name>
    <dbReference type="NCBI Taxonomy" id="1076179"/>
    <lineage>
        <taxon>unclassified sequences</taxon>
        <taxon>metagenomes</taxon>
        <taxon>ecological metagenomes</taxon>
    </lineage>
</organism>
<reference evidence="1" key="1">
    <citation type="submission" date="2019-08" db="EMBL/GenBank/DDBJ databases">
        <authorList>
            <person name="Kucharzyk K."/>
            <person name="Murdoch R.W."/>
            <person name="Higgins S."/>
            <person name="Loffler F."/>
        </authorList>
    </citation>
    <scope>NUCLEOTIDE SEQUENCE</scope>
</reference>
<dbReference type="EMBL" id="VSSQ01135622">
    <property type="protein sequence ID" value="MPN60400.1"/>
    <property type="molecule type" value="Genomic_DNA"/>
</dbReference>
<accession>A0A645JBE3</accession>